<evidence type="ECO:0008006" key="7">
    <source>
        <dbReference type="Google" id="ProtNLM"/>
    </source>
</evidence>
<evidence type="ECO:0000256" key="3">
    <source>
        <dbReference type="ARBA" id="ARBA00023237"/>
    </source>
</evidence>
<evidence type="ECO:0000313" key="5">
    <source>
        <dbReference type="EMBL" id="KXB78549.1"/>
    </source>
</evidence>
<gene>
    <name evidence="5" type="ORF">HMPREF3185_00119</name>
</gene>
<comment type="caution">
    <text evidence="5">The sequence shown here is derived from an EMBL/GenBank/DDBJ whole genome shotgun (WGS) entry which is preliminary data.</text>
</comment>
<evidence type="ECO:0000313" key="6">
    <source>
        <dbReference type="Proteomes" id="UP000070224"/>
    </source>
</evidence>
<keyword evidence="4" id="KW-0732">Signal</keyword>
<evidence type="ECO:0000256" key="4">
    <source>
        <dbReference type="SAM" id="SignalP"/>
    </source>
</evidence>
<dbReference type="Proteomes" id="UP000070224">
    <property type="component" value="Unassembled WGS sequence"/>
</dbReference>
<comment type="subcellular location">
    <subcellularLocation>
        <location evidence="1">Cell outer membrane</location>
    </subcellularLocation>
</comment>
<dbReference type="AlphaFoldDB" id="A0A134BF79"/>
<dbReference type="STRING" id="322095.HMPREF3185_00119"/>
<organism evidence="5 6">
    <name type="scientific">Porphyromonas somerae</name>
    <dbReference type="NCBI Taxonomy" id="322095"/>
    <lineage>
        <taxon>Bacteria</taxon>
        <taxon>Pseudomonadati</taxon>
        <taxon>Bacteroidota</taxon>
        <taxon>Bacteroidia</taxon>
        <taxon>Bacteroidales</taxon>
        <taxon>Porphyromonadaceae</taxon>
        <taxon>Porphyromonas</taxon>
    </lineage>
</organism>
<name>A0A134BF79_9PORP</name>
<dbReference type="EMBL" id="LSDK01000012">
    <property type="protein sequence ID" value="KXB78549.1"/>
    <property type="molecule type" value="Genomic_DNA"/>
</dbReference>
<evidence type="ECO:0000256" key="2">
    <source>
        <dbReference type="ARBA" id="ARBA00023136"/>
    </source>
</evidence>
<reference evidence="6" key="1">
    <citation type="submission" date="2016-01" db="EMBL/GenBank/DDBJ databases">
        <authorList>
            <person name="Mitreva M."/>
            <person name="Pepin K.H."/>
            <person name="Mihindukulasuriya K.A."/>
            <person name="Fulton R."/>
            <person name="Fronick C."/>
            <person name="O'Laughlin M."/>
            <person name="Miner T."/>
            <person name="Herter B."/>
            <person name="Rosa B.A."/>
            <person name="Cordes M."/>
            <person name="Tomlinson C."/>
            <person name="Wollam A."/>
            <person name="Palsikar V.B."/>
            <person name="Mardis E.R."/>
            <person name="Wilson R.K."/>
        </authorList>
    </citation>
    <scope>NUCLEOTIDE SEQUENCE [LARGE SCALE GENOMIC DNA]</scope>
    <source>
        <strain evidence="6">KA00683</strain>
    </source>
</reference>
<accession>A0A134BF79</accession>
<dbReference type="OrthoDB" id="1091532at2"/>
<proteinExistence type="predicted"/>
<dbReference type="InterPro" id="IPR036942">
    <property type="entry name" value="Beta-barrel_TonB_sf"/>
</dbReference>
<evidence type="ECO:0000256" key="1">
    <source>
        <dbReference type="ARBA" id="ARBA00004442"/>
    </source>
</evidence>
<keyword evidence="3" id="KW-0998">Cell outer membrane</keyword>
<dbReference type="SUPFAM" id="SSF56935">
    <property type="entry name" value="Porins"/>
    <property type="match status" value="1"/>
</dbReference>
<dbReference type="PATRIC" id="fig|322095.3.peg.120"/>
<feature type="chain" id="PRO_5007462608" description="Outer membrane protein beta-barrel domain-containing protein" evidence="4">
    <location>
        <begin position="33"/>
        <end position="566"/>
    </location>
</feature>
<sequence length="566" mass="63830">MFMLRTSRIYFTIAFSLLLAIAMLAISPSLKAQNVDIEEVMSFRKKKPIKISGSISTSASYFSAKPQQARQSFTYQVTGAVNISVYELFNIPLSFNLNNYGSNFSYPSLPNRLSLHPSYKWIKAHIGDVSMTFSPYTMSGHQFTGLGLELTPGKWQISAMGGRLLRRVDFNPELPSIRPSYERWGYGLKSRYDGDKFFIGGTVFTAKDKAGVISFDADALGLSPKANLALGIEGGLSLIKDLQWSFEYGLSLMQQDLRTNARQTYHAFKTELSYELVGNHIGLAYERISPDYETLGAYYFNNDYENLTVNYSRNFFSDKLSLALSGGVQRDDLSGDKKEKNKRFVGSANIGFTPSERFSLSLSASSFQGHRNIKSSFDYINQQMPYENLDTLNFVQLNNSLDLNMNWQVKQSEAQNHSLSASLGYQEGADKQGRYIMPGKLTRFLNLSSNYSVDFSALKLAINFGVNGSNNYALRKNMFTFGPMLNLNKRLLKDAMSMGLTLSYNQTRDEGVLQASIFNLRYQASYRFLKRHSLNASLSYQSRSFHNLQTPPKSSITSQMAYSFSF</sequence>
<protein>
    <recommendedName>
        <fullName evidence="7">Outer membrane protein beta-barrel domain-containing protein</fullName>
    </recommendedName>
</protein>
<dbReference type="GO" id="GO:0009279">
    <property type="term" value="C:cell outer membrane"/>
    <property type="evidence" value="ECO:0007669"/>
    <property type="project" value="UniProtKB-SubCell"/>
</dbReference>
<keyword evidence="2" id="KW-0472">Membrane</keyword>
<dbReference type="Gene3D" id="2.40.170.20">
    <property type="entry name" value="TonB-dependent receptor, beta-barrel domain"/>
    <property type="match status" value="1"/>
</dbReference>
<feature type="signal peptide" evidence="4">
    <location>
        <begin position="1"/>
        <end position="32"/>
    </location>
</feature>
<keyword evidence="6" id="KW-1185">Reference proteome</keyword>